<keyword evidence="3" id="KW-1134">Transmembrane beta strand</keyword>
<evidence type="ECO:0000256" key="5">
    <source>
        <dbReference type="ARBA" id="ARBA00022729"/>
    </source>
</evidence>
<gene>
    <name evidence="8" type="ORF">SAMN04487931_106242</name>
</gene>
<accession>A0A1H2HHA3</accession>
<dbReference type="AlphaFoldDB" id="A0A1H2HHA3"/>
<evidence type="ECO:0000313" key="9">
    <source>
        <dbReference type="Proteomes" id="UP000199608"/>
    </source>
</evidence>
<keyword evidence="9" id="KW-1185">Reference proteome</keyword>
<protein>
    <submittedName>
        <fullName evidence="8">Long-chain fatty acid transport protein</fullName>
    </submittedName>
</protein>
<comment type="similarity">
    <text evidence="2">Belongs to the OmpP1/FadL family.</text>
</comment>
<dbReference type="GO" id="GO:0015483">
    <property type="term" value="F:long-chain fatty acid transporting porin activity"/>
    <property type="evidence" value="ECO:0007669"/>
    <property type="project" value="TreeGrafter"/>
</dbReference>
<keyword evidence="7" id="KW-0998">Cell outer membrane</keyword>
<evidence type="ECO:0000256" key="6">
    <source>
        <dbReference type="ARBA" id="ARBA00023136"/>
    </source>
</evidence>
<evidence type="ECO:0000313" key="8">
    <source>
        <dbReference type="EMBL" id="SDU31162.1"/>
    </source>
</evidence>
<name>A0A1H2HHA3_9BACT</name>
<dbReference type="Proteomes" id="UP000199608">
    <property type="component" value="Unassembled WGS sequence"/>
</dbReference>
<dbReference type="PANTHER" id="PTHR35093">
    <property type="entry name" value="OUTER MEMBRANE PROTEIN NMB0088-RELATED"/>
    <property type="match status" value="1"/>
</dbReference>
<sequence length="416" mass="45884">MKKPGMMIVIWMVFLMESSVLWAGGADNKTNWSAEYIGILNRNAATDSADIVMYNPAGVMKMENGFYGNVSAHYIAKDYNNKINGQDFDQDKYSIVPGIFTIYKKSKWAVFFGVSNVVGGGKVDFENGNATTNFVRMVLSGGLSPYIDENLKAEAIGLGYTIGGAYSFNDMWSVSLGVRYVKSDRKMKGLVTLPGPFPIDLSFEEEADGFGGIIGINFSPFDTLNFGLHYDTKVDLDYEADVKRDFMTPGGPLLSSFGVVDGQKRSRNLPAVLAAGVSYKISPKIRAESNLTLYLNNNAGFKDIAGTSRDESAVDNGYDIGIGFEYACTDTLKVTLGYLYTNTGVDAKDMTPELPELDAHTLGSSLGYQMNENLNLIFSLGHVFYKDASFINRFDQPITYEKEITFLAFGIQYKFF</sequence>
<evidence type="ECO:0000256" key="2">
    <source>
        <dbReference type="ARBA" id="ARBA00008163"/>
    </source>
</evidence>
<keyword evidence="4" id="KW-0812">Transmembrane</keyword>
<evidence type="ECO:0000256" key="4">
    <source>
        <dbReference type="ARBA" id="ARBA00022692"/>
    </source>
</evidence>
<dbReference type="EMBL" id="FNLL01000006">
    <property type="protein sequence ID" value="SDU31162.1"/>
    <property type="molecule type" value="Genomic_DNA"/>
</dbReference>
<dbReference type="Gene3D" id="2.40.160.60">
    <property type="entry name" value="Outer membrane protein transport protein (OMPP1/FadL/TodX)"/>
    <property type="match status" value="1"/>
</dbReference>
<dbReference type="PANTHER" id="PTHR35093:SF8">
    <property type="entry name" value="OUTER MEMBRANE PROTEIN NMB0088-RELATED"/>
    <property type="match status" value="1"/>
</dbReference>
<keyword evidence="5" id="KW-0732">Signal</keyword>
<reference evidence="9" key="1">
    <citation type="submission" date="2016-10" db="EMBL/GenBank/DDBJ databases">
        <authorList>
            <person name="Varghese N."/>
            <person name="Submissions S."/>
        </authorList>
    </citation>
    <scope>NUCLEOTIDE SEQUENCE [LARGE SCALE GENOMIC DNA]</scope>
    <source>
        <strain evidence="9">DSM 3384</strain>
    </source>
</reference>
<evidence type="ECO:0000256" key="1">
    <source>
        <dbReference type="ARBA" id="ARBA00004571"/>
    </source>
</evidence>
<dbReference type="GO" id="GO:0009279">
    <property type="term" value="C:cell outer membrane"/>
    <property type="evidence" value="ECO:0007669"/>
    <property type="project" value="UniProtKB-SubCell"/>
</dbReference>
<dbReference type="SUPFAM" id="SSF56935">
    <property type="entry name" value="Porins"/>
    <property type="match status" value="1"/>
</dbReference>
<keyword evidence="6" id="KW-0472">Membrane</keyword>
<evidence type="ECO:0000256" key="7">
    <source>
        <dbReference type="ARBA" id="ARBA00023237"/>
    </source>
</evidence>
<dbReference type="InterPro" id="IPR005017">
    <property type="entry name" value="OMPP1/FadL/TodX"/>
</dbReference>
<evidence type="ECO:0000256" key="3">
    <source>
        <dbReference type="ARBA" id="ARBA00022452"/>
    </source>
</evidence>
<dbReference type="RefSeq" id="WP_092234409.1">
    <property type="nucleotide sequence ID" value="NZ_FNLL01000006.1"/>
</dbReference>
<proteinExistence type="inferred from homology"/>
<dbReference type="Pfam" id="PF03349">
    <property type="entry name" value="Toluene_X"/>
    <property type="match status" value="1"/>
</dbReference>
<organism evidence="8 9">
    <name type="scientific">Desulfobacula phenolica</name>
    <dbReference type="NCBI Taxonomy" id="90732"/>
    <lineage>
        <taxon>Bacteria</taxon>
        <taxon>Pseudomonadati</taxon>
        <taxon>Thermodesulfobacteriota</taxon>
        <taxon>Desulfobacteria</taxon>
        <taxon>Desulfobacterales</taxon>
        <taxon>Desulfobacteraceae</taxon>
        <taxon>Desulfobacula</taxon>
    </lineage>
</organism>
<comment type="subcellular location">
    <subcellularLocation>
        <location evidence="1">Cell outer membrane</location>
        <topology evidence="1">Multi-pass membrane protein</topology>
    </subcellularLocation>
</comment>